<keyword evidence="3" id="KW-0597">Phosphoprotein</keyword>
<evidence type="ECO:0000313" key="10">
    <source>
        <dbReference type="Proteomes" id="UP000184076"/>
    </source>
</evidence>
<proteinExistence type="predicted"/>
<dbReference type="RefSeq" id="WP_073036938.1">
    <property type="nucleotide sequence ID" value="NZ_FQVB01000006.1"/>
</dbReference>
<sequence length="853" mass="95947">MSHGKHPEEGGRSSAQRRSLTIQKKFLIGTALILLGFCVLGAGLIYVQEKSLLEEAAYNKSEIVMAAVEANRNYVRHVLRPKMYEMLGKDAFVLEAMSTSYVSRAVMDRFGESLPEYVYRRVAVNARNPQSEANPLEREMIRYFETDRGRQEWQGIVKLHSTSYYYRFKPVYFRESCMHCHGDPSQAPQSLIELYGTDRGFGRKPGDVAGVTGVGIPVEVAMAKIKGMALSVFVVGFLCVALLYAVLSFFFNRVVVHNLKGLLGIFQQGLWSDAEQEELEQRMESQDEIQELSGLAQTMVSRLNEARRRLELHSENLESMVADRTRALEDSQERLRRQVIQRNRELKTLNTIAEMTTQARRLTDILPEVLQRTLEIVPAQGAAIYLLKENPDRLELQIANNVKDPLPVLHFDAARCSLILEEDHPDYPTSLNEAACGQVSFYEEGGNGAYLNIPLCCRGRVLGVMTFHGVNLEAVGPEMQELLFSIGRQIGVALESLNNLEKLLQSKELLQTVVDGISDMLVLLDREGRIRMVNRAYLERFGLDLSQVTGRLCTEVHEEGRCPFSACSLEEVIHTGTPKTEEVHSPQGEVYLVHLYPVLDESGRVDGVIRYAKDITHQKRVEQKIQQTERLVALGQLTAGLAHELNNPLGVILCYTDLLKREMADFPMGLKDVGIIEKHALNCQRIVSDLLKFARGQAGSEPRPASLNKMVEDVIQMMSHQFRKRGIRLEIHLDDDLPEIPLDVERIKQVLVNLLMNARQALNGRGVVRITTRRDGDAAEVRVWDNGPGIDPAIRDKIFDPFFSTKDTGEGTGLGLSVSYGIVQDHGGEISVESEPGRWTEFVVRVPLERNLT</sequence>
<feature type="transmembrane region" description="Helical" evidence="5">
    <location>
        <begin position="26"/>
        <end position="47"/>
    </location>
</feature>
<evidence type="ECO:0000256" key="3">
    <source>
        <dbReference type="ARBA" id="ARBA00022553"/>
    </source>
</evidence>
<dbReference type="SUPFAM" id="SSF55785">
    <property type="entry name" value="PYP-like sensor domain (PAS domain)"/>
    <property type="match status" value="1"/>
</dbReference>
<name>A0A1M4VIG2_9BACT</name>
<dbReference type="PANTHER" id="PTHR43065">
    <property type="entry name" value="SENSOR HISTIDINE KINASE"/>
    <property type="match status" value="1"/>
</dbReference>
<dbReference type="InterPro" id="IPR035965">
    <property type="entry name" value="PAS-like_dom_sf"/>
</dbReference>
<dbReference type="SUPFAM" id="SSF55781">
    <property type="entry name" value="GAF domain-like"/>
    <property type="match status" value="1"/>
</dbReference>
<dbReference type="PROSITE" id="PS50109">
    <property type="entry name" value="HIS_KIN"/>
    <property type="match status" value="1"/>
</dbReference>
<evidence type="ECO:0000256" key="1">
    <source>
        <dbReference type="ARBA" id="ARBA00000085"/>
    </source>
</evidence>
<keyword evidence="5" id="KW-0472">Membrane</keyword>
<organism evidence="9 10">
    <name type="scientific">Desulfacinum infernum DSM 9756</name>
    <dbReference type="NCBI Taxonomy" id="1121391"/>
    <lineage>
        <taxon>Bacteria</taxon>
        <taxon>Pseudomonadati</taxon>
        <taxon>Thermodesulfobacteriota</taxon>
        <taxon>Syntrophobacteria</taxon>
        <taxon>Syntrophobacterales</taxon>
        <taxon>Syntrophobacteraceae</taxon>
        <taxon>Desulfacinum</taxon>
    </lineage>
</organism>
<dbReference type="SMART" id="SM00388">
    <property type="entry name" value="HisKA"/>
    <property type="match status" value="1"/>
</dbReference>
<dbReference type="SMART" id="SM00387">
    <property type="entry name" value="HATPase_c"/>
    <property type="match status" value="1"/>
</dbReference>
<dbReference type="InterPro" id="IPR005467">
    <property type="entry name" value="His_kinase_dom"/>
</dbReference>
<dbReference type="InterPro" id="IPR003594">
    <property type="entry name" value="HATPase_dom"/>
</dbReference>
<dbReference type="Pfam" id="PF00512">
    <property type="entry name" value="HisKA"/>
    <property type="match status" value="1"/>
</dbReference>
<gene>
    <name evidence="9" type="ORF">SAMN02745206_00670</name>
</gene>
<dbReference type="Pfam" id="PF02518">
    <property type="entry name" value="HATPase_c"/>
    <property type="match status" value="1"/>
</dbReference>
<dbReference type="SUPFAM" id="SSF47384">
    <property type="entry name" value="Homodimeric domain of signal transducing histidine kinase"/>
    <property type="match status" value="1"/>
</dbReference>
<dbReference type="InterPro" id="IPR021796">
    <property type="entry name" value="Tll0287-like_dom"/>
</dbReference>
<protein>
    <recommendedName>
        <fullName evidence="2">histidine kinase</fullName>
        <ecNumber evidence="2">2.7.13.3</ecNumber>
    </recommendedName>
</protein>
<dbReference type="InterPro" id="IPR036097">
    <property type="entry name" value="HisK_dim/P_sf"/>
</dbReference>
<dbReference type="Gene3D" id="3.30.565.10">
    <property type="entry name" value="Histidine kinase-like ATPase, C-terminal domain"/>
    <property type="match status" value="1"/>
</dbReference>
<dbReference type="SMART" id="SM00091">
    <property type="entry name" value="PAS"/>
    <property type="match status" value="1"/>
</dbReference>
<dbReference type="CDD" id="cd00082">
    <property type="entry name" value="HisKA"/>
    <property type="match status" value="1"/>
</dbReference>
<keyword evidence="10" id="KW-1185">Reference proteome</keyword>
<dbReference type="Proteomes" id="UP000184076">
    <property type="component" value="Unassembled WGS sequence"/>
</dbReference>
<dbReference type="CDD" id="cd00130">
    <property type="entry name" value="PAS"/>
    <property type="match status" value="1"/>
</dbReference>
<dbReference type="NCBIfam" id="TIGR00229">
    <property type="entry name" value="sensory_box"/>
    <property type="match status" value="1"/>
</dbReference>
<evidence type="ECO:0000256" key="5">
    <source>
        <dbReference type="SAM" id="Phobius"/>
    </source>
</evidence>
<dbReference type="PROSITE" id="PS50112">
    <property type="entry name" value="PAS"/>
    <property type="match status" value="1"/>
</dbReference>
<dbReference type="GO" id="GO:0000155">
    <property type="term" value="F:phosphorelay sensor kinase activity"/>
    <property type="evidence" value="ECO:0007669"/>
    <property type="project" value="InterPro"/>
</dbReference>
<dbReference type="Gene3D" id="6.10.340.10">
    <property type="match status" value="1"/>
</dbReference>
<evidence type="ECO:0000256" key="4">
    <source>
        <dbReference type="SAM" id="Coils"/>
    </source>
</evidence>
<dbReference type="Gene3D" id="3.30.450.20">
    <property type="entry name" value="PAS domain"/>
    <property type="match status" value="1"/>
</dbReference>
<dbReference type="InterPro" id="IPR003018">
    <property type="entry name" value="GAF"/>
</dbReference>
<dbReference type="InterPro" id="IPR029016">
    <property type="entry name" value="GAF-like_dom_sf"/>
</dbReference>
<dbReference type="InterPro" id="IPR036890">
    <property type="entry name" value="HATPase_C_sf"/>
</dbReference>
<dbReference type="PANTHER" id="PTHR43065:SF42">
    <property type="entry name" value="TWO-COMPONENT SENSOR PPRA"/>
    <property type="match status" value="1"/>
</dbReference>
<dbReference type="AlphaFoldDB" id="A0A1M4VIG2"/>
<comment type="catalytic activity">
    <reaction evidence="1">
        <text>ATP + protein L-histidine = ADP + protein N-phospho-L-histidine.</text>
        <dbReference type="EC" id="2.7.13.3"/>
    </reaction>
</comment>
<evidence type="ECO:0000259" key="6">
    <source>
        <dbReference type="PROSITE" id="PS50109"/>
    </source>
</evidence>
<dbReference type="Pfam" id="PF13492">
    <property type="entry name" value="GAF_3"/>
    <property type="match status" value="1"/>
</dbReference>
<keyword evidence="5" id="KW-0812">Transmembrane</keyword>
<dbReference type="STRING" id="1121391.SAMN02745206_00670"/>
<keyword evidence="4" id="KW-0175">Coiled coil</keyword>
<dbReference type="Gene3D" id="3.30.450.40">
    <property type="match status" value="1"/>
</dbReference>
<feature type="transmembrane region" description="Helical" evidence="5">
    <location>
        <begin position="229"/>
        <end position="251"/>
    </location>
</feature>
<dbReference type="EMBL" id="FQVB01000006">
    <property type="protein sequence ID" value="SHE68645.1"/>
    <property type="molecule type" value="Genomic_DNA"/>
</dbReference>
<reference evidence="10" key="1">
    <citation type="submission" date="2016-11" db="EMBL/GenBank/DDBJ databases">
        <authorList>
            <person name="Varghese N."/>
            <person name="Submissions S."/>
        </authorList>
    </citation>
    <scope>NUCLEOTIDE SEQUENCE [LARGE SCALE GENOMIC DNA]</scope>
    <source>
        <strain evidence="10">DSM 9756</strain>
    </source>
</reference>
<evidence type="ECO:0000259" key="7">
    <source>
        <dbReference type="PROSITE" id="PS50112"/>
    </source>
</evidence>
<feature type="domain" description="PAS" evidence="7">
    <location>
        <begin position="506"/>
        <end position="576"/>
    </location>
</feature>
<dbReference type="SUPFAM" id="SSF55874">
    <property type="entry name" value="ATPase domain of HSP90 chaperone/DNA topoisomerase II/histidine kinase"/>
    <property type="match status" value="1"/>
</dbReference>
<dbReference type="Pfam" id="PF08448">
    <property type="entry name" value="PAS_4"/>
    <property type="match status" value="1"/>
</dbReference>
<dbReference type="PRINTS" id="PR00344">
    <property type="entry name" value="BCTRLSENSOR"/>
</dbReference>
<dbReference type="InterPro" id="IPR003661">
    <property type="entry name" value="HisK_dim/P_dom"/>
</dbReference>
<feature type="domain" description="PAC" evidence="8">
    <location>
        <begin position="577"/>
        <end position="627"/>
    </location>
</feature>
<evidence type="ECO:0000256" key="2">
    <source>
        <dbReference type="ARBA" id="ARBA00012438"/>
    </source>
</evidence>
<feature type="coiled-coil region" evidence="4">
    <location>
        <begin position="296"/>
        <end position="323"/>
    </location>
</feature>
<dbReference type="Pfam" id="PF11845">
    <property type="entry name" value="Tll0287-like"/>
    <property type="match status" value="1"/>
</dbReference>
<accession>A0A1M4VIG2</accession>
<keyword evidence="5" id="KW-1133">Transmembrane helix</keyword>
<dbReference type="PROSITE" id="PS50113">
    <property type="entry name" value="PAC"/>
    <property type="match status" value="1"/>
</dbReference>
<evidence type="ECO:0000313" key="9">
    <source>
        <dbReference type="EMBL" id="SHE68645.1"/>
    </source>
</evidence>
<dbReference type="InterPro" id="IPR000700">
    <property type="entry name" value="PAS-assoc_C"/>
</dbReference>
<evidence type="ECO:0000259" key="8">
    <source>
        <dbReference type="PROSITE" id="PS50113"/>
    </source>
</evidence>
<dbReference type="InterPro" id="IPR000014">
    <property type="entry name" value="PAS"/>
</dbReference>
<dbReference type="Gene3D" id="1.10.287.130">
    <property type="match status" value="1"/>
</dbReference>
<dbReference type="EC" id="2.7.13.3" evidence="2"/>
<dbReference type="OrthoDB" id="9805967at2"/>
<dbReference type="InterPro" id="IPR013656">
    <property type="entry name" value="PAS_4"/>
</dbReference>
<dbReference type="InterPro" id="IPR004358">
    <property type="entry name" value="Sig_transdc_His_kin-like_C"/>
</dbReference>
<feature type="domain" description="Histidine kinase" evidence="6">
    <location>
        <begin position="640"/>
        <end position="850"/>
    </location>
</feature>